<dbReference type="GO" id="GO:0004048">
    <property type="term" value="F:anthranilate phosphoribosyltransferase activity"/>
    <property type="evidence" value="ECO:0007669"/>
    <property type="project" value="UniProtKB-EC"/>
</dbReference>
<keyword evidence="2 4" id="KW-0808">Transferase</keyword>
<dbReference type="InterPro" id="IPR036320">
    <property type="entry name" value="Glycosyl_Trfase_fam3_N_dom_sf"/>
</dbReference>
<dbReference type="InterPro" id="IPR017459">
    <property type="entry name" value="Glycosyl_Trfase_fam3_N_dom"/>
</dbReference>
<feature type="binding site" evidence="4">
    <location>
        <position position="181"/>
    </location>
    <ligand>
        <name>anthranilate</name>
        <dbReference type="ChEBI" id="CHEBI:16567"/>
        <label>2</label>
    </ligand>
</feature>
<accession>A0ABT3QG34</accession>
<evidence type="ECO:0000259" key="6">
    <source>
        <dbReference type="Pfam" id="PF02885"/>
    </source>
</evidence>
<feature type="binding site" evidence="4">
    <location>
        <position position="246"/>
    </location>
    <ligand>
        <name>Mg(2+)</name>
        <dbReference type="ChEBI" id="CHEBI:18420"/>
        <label>1</label>
    </ligand>
</feature>
<keyword evidence="4" id="KW-0479">Metal-binding</keyword>
<feature type="binding site" evidence="4">
    <location>
        <position position="126"/>
    </location>
    <ligand>
        <name>anthranilate</name>
        <dbReference type="ChEBI" id="CHEBI:16567"/>
        <label>1</label>
    </ligand>
</feature>
<evidence type="ECO:0000256" key="4">
    <source>
        <dbReference type="HAMAP-Rule" id="MF_00211"/>
    </source>
</evidence>
<keyword evidence="4" id="KW-0057">Aromatic amino acid biosynthesis</keyword>
<dbReference type="InterPro" id="IPR005940">
    <property type="entry name" value="Anthranilate_Pribosyl_Tfrase"/>
</dbReference>
<keyword evidence="1 4" id="KW-0328">Glycosyltransferase</keyword>
<feature type="binding site" evidence="4">
    <location>
        <begin position="123"/>
        <end position="131"/>
    </location>
    <ligand>
        <name>5-phospho-alpha-D-ribose 1-diphosphate</name>
        <dbReference type="ChEBI" id="CHEBI:58017"/>
    </ligand>
</feature>
<evidence type="ECO:0000256" key="1">
    <source>
        <dbReference type="ARBA" id="ARBA00022676"/>
    </source>
</evidence>
<feature type="binding site" evidence="4">
    <location>
        <position position="95"/>
    </location>
    <ligand>
        <name>anthranilate</name>
        <dbReference type="ChEBI" id="CHEBI:16567"/>
        <label>1</label>
    </ligand>
</feature>
<feature type="binding site" evidence="4">
    <location>
        <position position="246"/>
    </location>
    <ligand>
        <name>Mg(2+)</name>
        <dbReference type="ChEBI" id="CHEBI:18420"/>
        <label>2</label>
    </ligand>
</feature>
<comment type="similarity">
    <text evidence="4">Belongs to the anthranilate phosphoribosyltransferase family.</text>
</comment>
<gene>
    <name evidence="4 7" type="primary">trpD</name>
    <name evidence="7" type="ORF">OQ497_09615</name>
</gene>
<dbReference type="Pfam" id="PF02885">
    <property type="entry name" value="Glycos_trans_3N"/>
    <property type="match status" value="1"/>
</dbReference>
<name>A0ABT3QG34_9PROT</name>
<keyword evidence="4" id="KW-0028">Amino-acid biosynthesis</keyword>
<dbReference type="HAMAP" id="MF_00211">
    <property type="entry name" value="TrpD"/>
    <property type="match status" value="1"/>
</dbReference>
<feature type="domain" description="Glycosyl transferase family 3" evidence="5">
    <location>
        <begin position="90"/>
        <end position="329"/>
    </location>
</feature>
<feature type="binding site" evidence="4">
    <location>
        <position position="135"/>
    </location>
    <ligand>
        <name>5-phospho-alpha-D-ribose 1-diphosphate</name>
        <dbReference type="ChEBI" id="CHEBI:58017"/>
    </ligand>
</feature>
<dbReference type="Gene3D" id="1.20.970.10">
    <property type="entry name" value="Transferase, Pyrimidine Nucleoside Phosphorylase, Chain C"/>
    <property type="match status" value="1"/>
</dbReference>
<dbReference type="EC" id="2.4.2.18" evidence="4"/>
<feature type="binding site" evidence="4">
    <location>
        <position position="245"/>
    </location>
    <ligand>
        <name>Mg(2+)</name>
        <dbReference type="ChEBI" id="CHEBI:18420"/>
        <label>2</label>
    </ligand>
</feature>
<feature type="binding site" evidence="4">
    <location>
        <position position="107"/>
    </location>
    <ligand>
        <name>Mg(2+)</name>
        <dbReference type="ChEBI" id="CHEBI:18420"/>
        <label>1</label>
    </ligand>
</feature>
<dbReference type="PANTHER" id="PTHR43285">
    <property type="entry name" value="ANTHRANILATE PHOSPHORIBOSYLTRANSFERASE"/>
    <property type="match status" value="1"/>
</dbReference>
<dbReference type="SUPFAM" id="SSF52418">
    <property type="entry name" value="Nucleoside phosphorylase/phosphoribosyltransferase catalytic domain"/>
    <property type="match status" value="1"/>
</dbReference>
<comment type="subunit">
    <text evidence="4">Homodimer.</text>
</comment>
<dbReference type="Proteomes" id="UP001301152">
    <property type="component" value="Unassembled WGS sequence"/>
</dbReference>
<feature type="binding site" evidence="4">
    <location>
        <begin position="105"/>
        <end position="108"/>
    </location>
    <ligand>
        <name>5-phospho-alpha-D-ribose 1-diphosphate</name>
        <dbReference type="ChEBI" id="CHEBI:58017"/>
    </ligand>
</feature>
<evidence type="ECO:0000259" key="5">
    <source>
        <dbReference type="Pfam" id="PF00591"/>
    </source>
</evidence>
<feature type="domain" description="Glycosyl transferase family 3 N-terminal" evidence="6">
    <location>
        <begin position="18"/>
        <end position="79"/>
    </location>
</feature>
<comment type="function">
    <text evidence="4">Catalyzes the transfer of the phosphoribosyl group of 5-phosphorylribose-1-pyrophosphate (PRPP) to anthranilate to yield N-(5'-phosphoribosyl)-anthranilate (PRA).</text>
</comment>
<evidence type="ECO:0000256" key="2">
    <source>
        <dbReference type="ARBA" id="ARBA00022679"/>
    </source>
</evidence>
<keyword evidence="8" id="KW-1185">Reference proteome</keyword>
<evidence type="ECO:0000313" key="7">
    <source>
        <dbReference type="EMBL" id="MCX2564216.1"/>
    </source>
</evidence>
<comment type="catalytic activity">
    <reaction evidence="4">
        <text>N-(5-phospho-beta-D-ribosyl)anthranilate + diphosphate = 5-phospho-alpha-D-ribose 1-diphosphate + anthranilate</text>
        <dbReference type="Rhea" id="RHEA:11768"/>
        <dbReference type="ChEBI" id="CHEBI:16567"/>
        <dbReference type="ChEBI" id="CHEBI:18277"/>
        <dbReference type="ChEBI" id="CHEBI:33019"/>
        <dbReference type="ChEBI" id="CHEBI:58017"/>
        <dbReference type="EC" id="2.4.2.18"/>
    </reaction>
</comment>
<dbReference type="Pfam" id="PF00591">
    <property type="entry name" value="Glycos_transf_3"/>
    <property type="match status" value="1"/>
</dbReference>
<evidence type="ECO:0000256" key="3">
    <source>
        <dbReference type="ARBA" id="ARBA00022822"/>
    </source>
</evidence>
<comment type="pathway">
    <text evidence="4">Amino-acid biosynthesis; L-tryptophan biosynthesis; L-tryptophan from chorismate: step 2/5.</text>
</comment>
<feature type="binding site" evidence="4">
    <location>
        <begin position="98"/>
        <end position="99"/>
    </location>
    <ligand>
        <name>5-phospho-alpha-D-ribose 1-diphosphate</name>
        <dbReference type="ChEBI" id="CHEBI:58017"/>
    </ligand>
</feature>
<dbReference type="RefSeq" id="WP_173559910.1">
    <property type="nucleotide sequence ID" value="NZ_JAPIUZ010000004.1"/>
</dbReference>
<comment type="caution">
    <text evidence="7">The sequence shown here is derived from an EMBL/GenBank/DDBJ whole genome shotgun (WGS) entry which is preliminary data.</text>
</comment>
<dbReference type="EMBL" id="JAPIUZ010000004">
    <property type="protein sequence ID" value="MCX2564216.1"/>
    <property type="molecule type" value="Genomic_DNA"/>
</dbReference>
<sequence length="369" mass="38580">MTIHSAQPALSDYCSVFKDYLNNLCQGKRLSQAETEYAFRLIMEGHVPSECIAAFAVALRMQKEDLPELLGAVTAMRNAMVAVPGAPAGAMDVCGTGGDGYNTLNVSTATAFVLAALGVPVAKHGNRAVSSQTGASDVLSALGIPLLSDPAALSAQLKTHNLTFMAAPNHHPGMRFAAQARKALGIRTLFNLIGPLSNPAGVKRQMTGVFSTEWLSIIADVLATLGAEMAWAVCGMPDGEIQGIDEVTLAGPTHIVSCEQGKKNTLLLEPEMSGLISAPVSAIRGGSPGENALALTELLHGATGPYRDTVLLNAACALHVSGRVSILKNDSFDTRALREVISVVSRPLDDGSAMALLQDLRLSSSESHV</sequence>
<feature type="binding site" evidence="4">
    <location>
        <position position="95"/>
    </location>
    <ligand>
        <name>5-phospho-alpha-D-ribose 1-diphosphate</name>
        <dbReference type="ChEBI" id="CHEBI:58017"/>
    </ligand>
</feature>
<comment type="cofactor">
    <cofactor evidence="4">
        <name>Mg(2+)</name>
        <dbReference type="ChEBI" id="CHEBI:18420"/>
    </cofactor>
    <text evidence="4">Binds 2 magnesium ions per monomer.</text>
</comment>
<reference evidence="7 8" key="1">
    <citation type="submission" date="2022-11" db="EMBL/GenBank/DDBJ databases">
        <title>Genome sequencing of Acetobacter type strain.</title>
        <authorList>
            <person name="Heo J."/>
            <person name="Lee D."/>
            <person name="Han B.-H."/>
            <person name="Hong S.-B."/>
            <person name="Kwon S.-W."/>
        </authorList>
    </citation>
    <scope>NUCLEOTIDE SEQUENCE [LARGE SCALE GENOMIC DNA]</scope>
    <source>
        <strain evidence="7 8">KACC 21253</strain>
    </source>
</reference>
<evidence type="ECO:0000313" key="8">
    <source>
        <dbReference type="Proteomes" id="UP001301152"/>
    </source>
</evidence>
<protein>
    <recommendedName>
        <fullName evidence="4">Anthranilate phosphoribosyltransferase</fullName>
        <ecNumber evidence="4">2.4.2.18</ecNumber>
    </recommendedName>
</protein>
<dbReference type="InterPro" id="IPR000312">
    <property type="entry name" value="Glycosyl_Trfase_fam3"/>
</dbReference>
<feature type="binding site" evidence="4">
    <location>
        <position position="103"/>
    </location>
    <ligand>
        <name>5-phospho-alpha-D-ribose 1-diphosphate</name>
        <dbReference type="ChEBI" id="CHEBI:58017"/>
    </ligand>
</feature>
<dbReference type="Gene3D" id="3.40.1030.10">
    <property type="entry name" value="Nucleoside phosphorylase/phosphoribosyltransferase catalytic domain"/>
    <property type="match status" value="1"/>
</dbReference>
<proteinExistence type="inferred from homology"/>
<comment type="caution">
    <text evidence="4">Lacks conserved residue(s) required for the propagation of feature annotation.</text>
</comment>
<organism evidence="7 8">
    <name type="scientific">Acetobacter thailandicus</name>
    <dbReference type="NCBI Taxonomy" id="1502842"/>
    <lineage>
        <taxon>Bacteria</taxon>
        <taxon>Pseudomonadati</taxon>
        <taxon>Pseudomonadota</taxon>
        <taxon>Alphaproteobacteria</taxon>
        <taxon>Acetobacterales</taxon>
        <taxon>Acetobacteraceae</taxon>
        <taxon>Acetobacter</taxon>
    </lineage>
</organism>
<dbReference type="PANTHER" id="PTHR43285:SF2">
    <property type="entry name" value="ANTHRANILATE PHOSPHORIBOSYLTRANSFERASE"/>
    <property type="match status" value="1"/>
</dbReference>
<dbReference type="InterPro" id="IPR035902">
    <property type="entry name" value="Nuc_phospho_transferase"/>
</dbReference>
<dbReference type="SUPFAM" id="SSF47648">
    <property type="entry name" value="Nucleoside phosphorylase/phosphoribosyltransferase N-terminal domain"/>
    <property type="match status" value="1"/>
</dbReference>
<keyword evidence="4" id="KW-0460">Magnesium</keyword>
<dbReference type="NCBIfam" id="TIGR01245">
    <property type="entry name" value="trpD"/>
    <property type="match status" value="1"/>
</dbReference>
<keyword evidence="3 4" id="KW-0822">Tryptophan biosynthesis</keyword>